<evidence type="ECO:0000313" key="3">
    <source>
        <dbReference type="Proteomes" id="UP001295444"/>
    </source>
</evidence>
<dbReference type="EMBL" id="OW240913">
    <property type="protein sequence ID" value="CAH2252629.1"/>
    <property type="molecule type" value="Genomic_DNA"/>
</dbReference>
<feature type="region of interest" description="Disordered" evidence="1">
    <location>
        <begin position="1"/>
        <end position="31"/>
    </location>
</feature>
<keyword evidence="3" id="KW-1185">Reference proteome</keyword>
<protein>
    <submittedName>
        <fullName evidence="2">E3 SUMO- ligase KIAA1586-like</fullName>
    </submittedName>
</protein>
<dbReference type="InterPro" id="IPR012337">
    <property type="entry name" value="RNaseH-like_sf"/>
</dbReference>
<proteinExistence type="predicted"/>
<gene>
    <name evidence="2" type="ORF">PECUL_23A060200</name>
</gene>
<accession>A0AAD1RFP8</accession>
<dbReference type="PANTHER" id="PTHR46880:SF8">
    <property type="entry name" value="E3 SUMO-PROTEIN LIGASE KIAA1586"/>
    <property type="match status" value="1"/>
</dbReference>
<dbReference type="PANTHER" id="PTHR46880">
    <property type="entry name" value="RAS-ASSOCIATING DOMAIN-CONTAINING PROTEIN"/>
    <property type="match status" value="1"/>
</dbReference>
<dbReference type="AlphaFoldDB" id="A0AAD1RFP8"/>
<reference evidence="2" key="1">
    <citation type="submission" date="2022-03" db="EMBL/GenBank/DDBJ databases">
        <authorList>
            <person name="Alioto T."/>
            <person name="Alioto T."/>
            <person name="Gomez Garrido J."/>
        </authorList>
    </citation>
    <scope>NUCLEOTIDE SEQUENCE</scope>
</reference>
<dbReference type="Proteomes" id="UP001295444">
    <property type="component" value="Chromosome 02"/>
</dbReference>
<evidence type="ECO:0000313" key="2">
    <source>
        <dbReference type="EMBL" id="CAH2252629.1"/>
    </source>
</evidence>
<keyword evidence="2" id="KW-0436">Ligase</keyword>
<dbReference type="SUPFAM" id="SSF53098">
    <property type="entry name" value="Ribonuclease H-like"/>
    <property type="match status" value="1"/>
</dbReference>
<dbReference type="GO" id="GO:0016874">
    <property type="term" value="F:ligase activity"/>
    <property type="evidence" value="ECO:0007669"/>
    <property type="project" value="UniProtKB-KW"/>
</dbReference>
<organism evidence="2 3">
    <name type="scientific">Pelobates cultripes</name>
    <name type="common">Western spadefoot toad</name>
    <dbReference type="NCBI Taxonomy" id="61616"/>
    <lineage>
        <taxon>Eukaryota</taxon>
        <taxon>Metazoa</taxon>
        <taxon>Chordata</taxon>
        <taxon>Craniata</taxon>
        <taxon>Vertebrata</taxon>
        <taxon>Euteleostomi</taxon>
        <taxon>Amphibia</taxon>
        <taxon>Batrachia</taxon>
        <taxon>Anura</taxon>
        <taxon>Pelobatoidea</taxon>
        <taxon>Pelobatidae</taxon>
        <taxon>Pelobates</taxon>
    </lineage>
</organism>
<evidence type="ECO:0000256" key="1">
    <source>
        <dbReference type="SAM" id="MobiDB-lite"/>
    </source>
</evidence>
<sequence>MSKRKSSITDFFTKASNKKSHDDSASCSTQSEPLLQQAVSAAETTSVSESAVVDMVTDVAEDADGVSISKEWTTGTITPYGKTKKDMLTSLRKKIHIYKISEAHVKAGDIQAVSRKEILQSNIAEQQKHKFASTTKVFRTAYFCAKKNRPFTDFRDLISLQVANGADLGCILHSEYTAAQIIDCIASEMRKKLCKAIVEQAPKISVYIDESTTVSTHSVLIVYIRASVNGKDPVTFFLDLLDLPKADAQSIEATLLACLSKFGFSNDFLAENWIGACSDGASVMLGRKSGVLERLSQKYPQIVKWHCLCHRLELCISDTIDSIPGLHHVTSFFEKLYAVYHQSPKNLAELSECAKELEVQILKIGKVFSVRWVASSQRAIRAVWESYPALHSHFLKASLSSANNSKQKSVFSGLNKVLTSVDYLLNLAGVADAVQEMGLLSEALQRDDITLPRAYQLINRSVRAVEKMKDMPGKHLKEVMESLEKGNFKGVTINPESTKGQVRINLPQFYQSLVDNLRSRLFALTASNRPAASSQSGEFETLVSEIDILNSQRWPINVDSPWFEGEAKLEQLCKRFRLSYASICEGFRDYIDNGGAEIPENLKPVVTAVNSLPVTSGDCERGFSTMNLVMSPIRSGLGIERLSSLLFISLIGPPVHLWDPLPYVTKWLTTHRSADDTKSRKVDNLARQGQRYSSLWDIF</sequence>
<name>A0AAD1RFP8_PELCU</name>